<dbReference type="InterPro" id="IPR050789">
    <property type="entry name" value="Diverse_Enzym_Activities"/>
</dbReference>
<dbReference type="Pfam" id="PF00144">
    <property type="entry name" value="Beta-lactamase"/>
    <property type="match status" value="1"/>
</dbReference>
<sequence>MLGKTMWKRMGVVALAATLMLPSSIWAQERVEPTMERREEKGTSLEEGSMFTDRGPLSWDRPGRSSRVLHPGTPESAGLKRKPIGEMDRYMEEIVQNGQSPGAVVYVVRRGHVVKRQAYGHALRYRDGTGTPVEEPIPMREHTLFDVASISKIFTTTAAMKLYEEGKFDLDDPVAKHLPEFAQNGKDTVTIRQLMAHTSGMPPWIPLYRQGSNRAERIQIALTHPLQQDPGTSYIYSDLNMITLGALVERLSGQRLDTFVRENITQPLGMKDTLYNPPASLKKRIAATEYQPEVERGMVWGEVHDENAWSLDGVAGHAGVFSTAHDLAIFAHTLLQKGSYGKTRILKEKTVEQMEENQNEAFPGNDHGLGWELNQGWFMDALSDHRTMGHTGFTGTAMVVNRDQATIVITLTNRVHPTRNTPTINPIRRQVARFVADAIPVRIPGRKEAWFAGYGDHLDRTLDTGLLPVTAGKRTLTFDTWHRTEPVVDYGVVEGSRDGREWHPLTEALSGRADWHRRSVELPAEINHLRFRYHTDATVNGRGWYVKDPVLRDDRGKKVKVEWTSGDGWEKRRW</sequence>
<dbReference type="SUPFAM" id="SSF56601">
    <property type="entry name" value="beta-lactamase/transpeptidase-like"/>
    <property type="match status" value="1"/>
</dbReference>
<dbReference type="PANTHER" id="PTHR43283">
    <property type="entry name" value="BETA-LACTAMASE-RELATED"/>
    <property type="match status" value="1"/>
</dbReference>
<accession>A0ABU1IK16</accession>
<evidence type="ECO:0000256" key="3">
    <source>
        <dbReference type="SAM" id="SignalP"/>
    </source>
</evidence>
<feature type="region of interest" description="Disordered" evidence="2">
    <location>
        <begin position="30"/>
        <end position="80"/>
    </location>
</feature>
<keyword evidence="1" id="KW-0378">Hydrolase</keyword>
<keyword evidence="3" id="KW-0732">Signal</keyword>
<comment type="caution">
    <text evidence="5">The sequence shown here is derived from an EMBL/GenBank/DDBJ whole genome shotgun (WGS) entry which is preliminary data.</text>
</comment>
<reference evidence="5 6" key="1">
    <citation type="submission" date="2023-07" db="EMBL/GenBank/DDBJ databases">
        <title>Genomic Encyclopedia of Type Strains, Phase IV (KMG-IV): sequencing the most valuable type-strain genomes for metagenomic binning, comparative biology and taxonomic classification.</title>
        <authorList>
            <person name="Goeker M."/>
        </authorList>
    </citation>
    <scope>NUCLEOTIDE SEQUENCE [LARGE SCALE GENOMIC DNA]</scope>
    <source>
        <strain evidence="5 6">DSM 45903</strain>
    </source>
</reference>
<dbReference type="EMBL" id="JAVDQG010000002">
    <property type="protein sequence ID" value="MDR6225122.1"/>
    <property type="molecule type" value="Genomic_DNA"/>
</dbReference>
<dbReference type="PANTHER" id="PTHR43283:SF11">
    <property type="entry name" value="BETA-LACTAMASE-RELATED DOMAIN-CONTAINING PROTEIN"/>
    <property type="match status" value="1"/>
</dbReference>
<feature type="compositionally biased region" description="Basic and acidic residues" evidence="2">
    <location>
        <begin position="30"/>
        <end position="44"/>
    </location>
</feature>
<feature type="domain" description="Beta-lactamase-related" evidence="4">
    <location>
        <begin position="88"/>
        <end position="431"/>
    </location>
</feature>
<feature type="signal peptide" evidence="3">
    <location>
        <begin position="1"/>
        <end position="27"/>
    </location>
</feature>
<name>A0ABU1IK16_9BACL</name>
<protein>
    <submittedName>
        <fullName evidence="5">CubicO group peptidase (Beta-lactamase class C family)</fullName>
    </submittedName>
</protein>
<evidence type="ECO:0000259" key="4">
    <source>
        <dbReference type="Pfam" id="PF00144"/>
    </source>
</evidence>
<dbReference type="InterPro" id="IPR001466">
    <property type="entry name" value="Beta-lactam-related"/>
</dbReference>
<dbReference type="Proteomes" id="UP001185012">
    <property type="component" value="Unassembled WGS sequence"/>
</dbReference>
<keyword evidence="6" id="KW-1185">Reference proteome</keyword>
<evidence type="ECO:0000256" key="1">
    <source>
        <dbReference type="ARBA" id="ARBA00022801"/>
    </source>
</evidence>
<evidence type="ECO:0000256" key="2">
    <source>
        <dbReference type="SAM" id="MobiDB-lite"/>
    </source>
</evidence>
<gene>
    <name evidence="5" type="ORF">JOE21_001113</name>
</gene>
<evidence type="ECO:0000313" key="5">
    <source>
        <dbReference type="EMBL" id="MDR6225122.1"/>
    </source>
</evidence>
<evidence type="ECO:0000313" key="6">
    <source>
        <dbReference type="Proteomes" id="UP001185012"/>
    </source>
</evidence>
<organism evidence="5 6">
    <name type="scientific">Desmospora profundinema</name>
    <dbReference type="NCBI Taxonomy" id="1571184"/>
    <lineage>
        <taxon>Bacteria</taxon>
        <taxon>Bacillati</taxon>
        <taxon>Bacillota</taxon>
        <taxon>Bacilli</taxon>
        <taxon>Bacillales</taxon>
        <taxon>Thermoactinomycetaceae</taxon>
        <taxon>Desmospora</taxon>
    </lineage>
</organism>
<dbReference type="InterPro" id="IPR012338">
    <property type="entry name" value="Beta-lactam/transpept-like"/>
</dbReference>
<feature type="chain" id="PRO_5047454264" evidence="3">
    <location>
        <begin position="28"/>
        <end position="574"/>
    </location>
</feature>
<dbReference type="RefSeq" id="WP_309863361.1">
    <property type="nucleotide sequence ID" value="NZ_JAVDQG010000002.1"/>
</dbReference>
<dbReference type="Gene3D" id="3.40.710.10">
    <property type="entry name" value="DD-peptidase/beta-lactamase superfamily"/>
    <property type="match status" value="1"/>
</dbReference>
<proteinExistence type="predicted"/>